<proteinExistence type="predicted"/>
<dbReference type="EMBL" id="CP045121">
    <property type="protein sequence ID" value="QIN79960.1"/>
    <property type="molecule type" value="Genomic_DNA"/>
</dbReference>
<accession>A0A6G8Q0K7</accession>
<dbReference type="AlphaFoldDB" id="A0A6G8Q0K7"/>
<feature type="domain" description="Resolvase/invertase-type recombinase catalytic" evidence="1">
    <location>
        <begin position="1"/>
        <end position="79"/>
    </location>
</feature>
<dbReference type="InterPro" id="IPR036162">
    <property type="entry name" value="Resolvase-like_N_sf"/>
</dbReference>
<dbReference type="GO" id="GO:0000150">
    <property type="term" value="F:DNA strand exchange activity"/>
    <property type="evidence" value="ECO:0007669"/>
    <property type="project" value="InterPro"/>
</dbReference>
<dbReference type="PANTHER" id="PTHR30461:SF23">
    <property type="entry name" value="DNA RECOMBINASE-RELATED"/>
    <property type="match status" value="1"/>
</dbReference>
<dbReference type="PROSITE" id="PS51736">
    <property type="entry name" value="RECOMBINASES_3"/>
    <property type="match status" value="1"/>
</dbReference>
<keyword evidence="3" id="KW-1185">Reference proteome</keyword>
<dbReference type="InterPro" id="IPR006119">
    <property type="entry name" value="Resolv_N"/>
</dbReference>
<dbReference type="InterPro" id="IPR050639">
    <property type="entry name" value="SSR_resolvase"/>
</dbReference>
<dbReference type="GO" id="GO:0003677">
    <property type="term" value="F:DNA binding"/>
    <property type="evidence" value="ECO:0007669"/>
    <property type="project" value="InterPro"/>
</dbReference>
<reference evidence="2 3" key="1">
    <citation type="submission" date="2019-10" db="EMBL/GenBank/DDBJ databases">
        <title>Rubrobacter sp nov SCSIO 52915 isolated from a deep-sea sediment in the South China Sea.</title>
        <authorList>
            <person name="Chen R.W."/>
        </authorList>
    </citation>
    <scope>NUCLEOTIDE SEQUENCE [LARGE SCALE GENOMIC DNA]</scope>
    <source>
        <strain evidence="2 3">SCSIO 52915</strain>
    </source>
</reference>
<dbReference type="PANTHER" id="PTHR30461">
    <property type="entry name" value="DNA-INVERTASE FROM LAMBDOID PROPHAGE"/>
    <property type="match status" value="1"/>
</dbReference>
<evidence type="ECO:0000259" key="1">
    <source>
        <dbReference type="PROSITE" id="PS51736"/>
    </source>
</evidence>
<protein>
    <recommendedName>
        <fullName evidence="1">Resolvase/invertase-type recombinase catalytic domain-containing protein</fullName>
    </recommendedName>
</protein>
<dbReference type="Pfam" id="PF00239">
    <property type="entry name" value="Resolvase"/>
    <property type="match status" value="1"/>
</dbReference>
<dbReference type="Gene3D" id="3.40.50.1390">
    <property type="entry name" value="Resolvase, N-terminal catalytic domain"/>
    <property type="match status" value="1"/>
</dbReference>
<sequence length="88" mass="10155">MGVDVVVSKRDRWARGNITRHLRREFDRHGVRLVALNSQTDDSPVGRLADNILDDFSEYERIIIVDRMRRGKRRKAQEGKIVAGPTPD</sequence>
<evidence type="ECO:0000313" key="2">
    <source>
        <dbReference type="EMBL" id="QIN79960.1"/>
    </source>
</evidence>
<name>A0A6G8Q0K7_9ACTN</name>
<dbReference type="KEGG" id="rmar:GBA65_17110"/>
<evidence type="ECO:0000313" key="3">
    <source>
        <dbReference type="Proteomes" id="UP000502706"/>
    </source>
</evidence>
<dbReference type="Proteomes" id="UP000502706">
    <property type="component" value="Chromosome"/>
</dbReference>
<dbReference type="SUPFAM" id="SSF53041">
    <property type="entry name" value="Resolvase-like"/>
    <property type="match status" value="1"/>
</dbReference>
<organism evidence="2 3">
    <name type="scientific">Rubrobacter marinus</name>
    <dbReference type="NCBI Taxonomy" id="2653852"/>
    <lineage>
        <taxon>Bacteria</taxon>
        <taxon>Bacillati</taxon>
        <taxon>Actinomycetota</taxon>
        <taxon>Rubrobacteria</taxon>
        <taxon>Rubrobacterales</taxon>
        <taxon>Rubrobacteraceae</taxon>
        <taxon>Rubrobacter</taxon>
    </lineage>
</organism>
<gene>
    <name evidence="2" type="ORF">GBA65_17110</name>
</gene>